<feature type="compositionally biased region" description="Low complexity" evidence="10">
    <location>
        <begin position="105"/>
        <end position="127"/>
    </location>
</feature>
<accession>A0A0D9WPA5</accession>
<keyword evidence="5 8" id="KW-0238">DNA-binding</keyword>
<dbReference type="GO" id="GO:0005634">
    <property type="term" value="C:nucleus"/>
    <property type="evidence" value="ECO:0007669"/>
    <property type="project" value="UniProtKB-SubCell"/>
</dbReference>
<reference evidence="12 13" key="1">
    <citation type="submission" date="2012-08" db="EMBL/GenBank/DDBJ databases">
        <title>Oryza genome evolution.</title>
        <authorList>
            <person name="Wing R.A."/>
        </authorList>
    </citation>
    <scope>NUCLEOTIDE SEQUENCE</scope>
</reference>
<evidence type="ECO:0000256" key="5">
    <source>
        <dbReference type="ARBA" id="ARBA00023125"/>
    </source>
</evidence>
<evidence type="ECO:0000256" key="7">
    <source>
        <dbReference type="ARBA" id="ARBA00023242"/>
    </source>
</evidence>
<dbReference type="GO" id="GO:0008270">
    <property type="term" value="F:zinc ion binding"/>
    <property type="evidence" value="ECO:0007669"/>
    <property type="project" value="UniProtKB-KW"/>
</dbReference>
<protein>
    <recommendedName>
        <fullName evidence="9">Dof zinc finger protein</fullName>
    </recommendedName>
</protein>
<keyword evidence="13" id="KW-1185">Reference proteome</keyword>
<dbReference type="HOGENOM" id="CLU_075415_1_0_1"/>
<keyword evidence="7 8" id="KW-0539">Nucleus</keyword>
<dbReference type="AlphaFoldDB" id="A0A0D9WPA5"/>
<dbReference type="PROSITE" id="PS01361">
    <property type="entry name" value="ZF_DOF_1"/>
    <property type="match status" value="1"/>
</dbReference>
<evidence type="ECO:0000256" key="10">
    <source>
        <dbReference type="SAM" id="MobiDB-lite"/>
    </source>
</evidence>
<dbReference type="Pfam" id="PF02701">
    <property type="entry name" value="Zn_ribbon_Dof"/>
    <property type="match status" value="1"/>
</dbReference>
<dbReference type="PROSITE" id="PS50884">
    <property type="entry name" value="ZF_DOF_2"/>
    <property type="match status" value="1"/>
</dbReference>
<comment type="function">
    <text evidence="9">Transcription factor that binds specifically to a 5'-AA[AG]G-3' consensus core sequence.</text>
</comment>
<evidence type="ECO:0000313" key="12">
    <source>
        <dbReference type="EnsemblPlants" id="LPERR06G09630.1"/>
    </source>
</evidence>
<dbReference type="InterPro" id="IPR003851">
    <property type="entry name" value="Znf_Dof"/>
</dbReference>
<name>A0A0D9WPA5_9ORYZ</name>
<keyword evidence="6 9" id="KW-0804">Transcription</keyword>
<dbReference type="eggNOG" id="ENOG502QRBR">
    <property type="taxonomic scope" value="Eukaryota"/>
</dbReference>
<organism evidence="12 13">
    <name type="scientific">Leersia perrieri</name>
    <dbReference type="NCBI Taxonomy" id="77586"/>
    <lineage>
        <taxon>Eukaryota</taxon>
        <taxon>Viridiplantae</taxon>
        <taxon>Streptophyta</taxon>
        <taxon>Embryophyta</taxon>
        <taxon>Tracheophyta</taxon>
        <taxon>Spermatophyta</taxon>
        <taxon>Magnoliopsida</taxon>
        <taxon>Liliopsida</taxon>
        <taxon>Poales</taxon>
        <taxon>Poaceae</taxon>
        <taxon>BOP clade</taxon>
        <taxon>Oryzoideae</taxon>
        <taxon>Oryzeae</taxon>
        <taxon>Oryzinae</taxon>
        <taxon>Leersia</taxon>
    </lineage>
</organism>
<sequence length="260" mass="26896">MQEFHSVPAGLAGRLFGGGVTAKDAAAQAEEVRCPRCESANTKFCYYNNYNLSQPRHFCKSCRRYWTKGGLLRNVPVGGGCRKPKRPAPSSSAADADAHRDAKNARSSPAAAAPASNASSAGAATGQPSGGVAFAVGDGDALSLPPPPAPMFADQAATFASLFAPPPQPRMFPAFASFSAPTKSEEEDIVAAAPVTPRVNTDISPPFAAARSPAEAAEWAAPPPPTVVLDAGMFDLAGGDASYWNTASWTDPDGTIYQLP</sequence>
<dbReference type="PANTHER" id="PTHR31992">
    <property type="entry name" value="DOF ZINC FINGER PROTEIN DOF1.4-RELATED"/>
    <property type="match status" value="1"/>
</dbReference>
<comment type="subcellular location">
    <subcellularLocation>
        <location evidence="8 9">Nucleus</location>
    </subcellularLocation>
</comment>
<proteinExistence type="predicted"/>
<feature type="region of interest" description="Disordered" evidence="10">
    <location>
        <begin position="76"/>
        <end position="127"/>
    </location>
</feature>
<keyword evidence="2 8" id="KW-0863">Zinc-finger</keyword>
<evidence type="ECO:0000256" key="4">
    <source>
        <dbReference type="ARBA" id="ARBA00023015"/>
    </source>
</evidence>
<evidence type="ECO:0000256" key="2">
    <source>
        <dbReference type="ARBA" id="ARBA00022771"/>
    </source>
</evidence>
<keyword evidence="1 9" id="KW-0479">Metal-binding</keyword>
<evidence type="ECO:0000259" key="11">
    <source>
        <dbReference type="PROSITE" id="PS50884"/>
    </source>
</evidence>
<evidence type="ECO:0000256" key="3">
    <source>
        <dbReference type="ARBA" id="ARBA00022833"/>
    </source>
</evidence>
<keyword evidence="3 9" id="KW-0862">Zinc</keyword>
<keyword evidence="4 9" id="KW-0805">Transcription regulation</keyword>
<dbReference type="InterPro" id="IPR045174">
    <property type="entry name" value="Dof"/>
</dbReference>
<dbReference type="GO" id="GO:0003700">
    <property type="term" value="F:DNA-binding transcription factor activity"/>
    <property type="evidence" value="ECO:0007669"/>
    <property type="project" value="UniProtKB-UniRule"/>
</dbReference>
<evidence type="ECO:0000313" key="13">
    <source>
        <dbReference type="Proteomes" id="UP000032180"/>
    </source>
</evidence>
<dbReference type="STRING" id="77586.A0A0D9WPA5"/>
<dbReference type="PANTHER" id="PTHR31992:SF297">
    <property type="entry name" value="DOF ZINC FINGER PROTEIN"/>
    <property type="match status" value="1"/>
</dbReference>
<evidence type="ECO:0000256" key="9">
    <source>
        <dbReference type="RuleBase" id="RU369094"/>
    </source>
</evidence>
<dbReference type="EnsemblPlants" id="LPERR06G09630.1">
    <property type="protein sequence ID" value="LPERR06G09630.1"/>
    <property type="gene ID" value="LPERR06G09630"/>
</dbReference>
<dbReference type="Proteomes" id="UP000032180">
    <property type="component" value="Chromosome 6"/>
</dbReference>
<dbReference type="Gramene" id="LPERR06G09630.1">
    <property type="protein sequence ID" value="LPERR06G09630.1"/>
    <property type="gene ID" value="LPERR06G09630"/>
</dbReference>
<feature type="domain" description="Dof-type" evidence="11">
    <location>
        <begin position="32"/>
        <end position="86"/>
    </location>
</feature>
<evidence type="ECO:0000256" key="8">
    <source>
        <dbReference type="PROSITE-ProRule" id="PRU00071"/>
    </source>
</evidence>
<reference evidence="13" key="2">
    <citation type="submission" date="2013-12" db="EMBL/GenBank/DDBJ databases">
        <authorList>
            <person name="Yu Y."/>
            <person name="Lee S."/>
            <person name="de Baynast K."/>
            <person name="Wissotski M."/>
            <person name="Liu L."/>
            <person name="Talag J."/>
            <person name="Goicoechea J."/>
            <person name="Angelova A."/>
            <person name="Jetty R."/>
            <person name="Kudrna D."/>
            <person name="Golser W."/>
            <person name="Rivera L."/>
            <person name="Zhang J."/>
            <person name="Wing R."/>
        </authorList>
    </citation>
    <scope>NUCLEOTIDE SEQUENCE</scope>
</reference>
<reference evidence="12" key="3">
    <citation type="submission" date="2015-04" db="UniProtKB">
        <authorList>
            <consortium name="EnsemblPlants"/>
        </authorList>
    </citation>
    <scope>IDENTIFICATION</scope>
</reference>
<evidence type="ECO:0000256" key="1">
    <source>
        <dbReference type="ARBA" id="ARBA00022723"/>
    </source>
</evidence>
<evidence type="ECO:0000256" key="6">
    <source>
        <dbReference type="ARBA" id="ARBA00023163"/>
    </source>
</evidence>
<dbReference type="GO" id="GO:0003677">
    <property type="term" value="F:DNA binding"/>
    <property type="evidence" value="ECO:0007669"/>
    <property type="project" value="UniProtKB-UniRule"/>
</dbReference>